<evidence type="ECO:0000256" key="1">
    <source>
        <dbReference type="SAM" id="MobiDB-lite"/>
    </source>
</evidence>
<dbReference type="OrthoDB" id="288438at2"/>
<keyword evidence="4" id="KW-1185">Reference proteome</keyword>
<evidence type="ECO:0000256" key="2">
    <source>
        <dbReference type="SAM" id="SignalP"/>
    </source>
</evidence>
<reference evidence="3 4" key="1">
    <citation type="submission" date="2019-02" db="EMBL/GenBank/DDBJ databases">
        <title>Deep-cultivation of Planctomycetes and their phenomic and genomic characterization uncovers novel biology.</title>
        <authorList>
            <person name="Wiegand S."/>
            <person name="Jogler M."/>
            <person name="Boedeker C."/>
            <person name="Pinto D."/>
            <person name="Vollmers J."/>
            <person name="Rivas-Marin E."/>
            <person name="Kohn T."/>
            <person name="Peeters S.H."/>
            <person name="Heuer A."/>
            <person name="Rast P."/>
            <person name="Oberbeckmann S."/>
            <person name="Bunk B."/>
            <person name="Jeske O."/>
            <person name="Meyerdierks A."/>
            <person name="Storesund J.E."/>
            <person name="Kallscheuer N."/>
            <person name="Luecker S."/>
            <person name="Lage O.M."/>
            <person name="Pohl T."/>
            <person name="Merkel B.J."/>
            <person name="Hornburger P."/>
            <person name="Mueller R.-W."/>
            <person name="Bruemmer F."/>
            <person name="Labrenz M."/>
            <person name="Spormann A.M."/>
            <person name="Op den Camp H."/>
            <person name="Overmann J."/>
            <person name="Amann R."/>
            <person name="Jetten M.S.M."/>
            <person name="Mascher T."/>
            <person name="Medema M.H."/>
            <person name="Devos D.P."/>
            <person name="Kaster A.-K."/>
            <person name="Ovreas L."/>
            <person name="Rohde M."/>
            <person name="Galperin M.Y."/>
            <person name="Jogler C."/>
        </authorList>
    </citation>
    <scope>NUCLEOTIDE SEQUENCE [LARGE SCALE GENOMIC DNA]</scope>
    <source>
        <strain evidence="3 4">Mal48</strain>
    </source>
</reference>
<feature type="signal peptide" evidence="2">
    <location>
        <begin position="1"/>
        <end position="22"/>
    </location>
</feature>
<accession>A0A517QLI9</accession>
<sequence length="256" mass="27897" precursor="true">MLIRKIVICAAFAIGIPATGHAQFGIPGFNPCNRCATPPAPVVRAPVCPQVQTTYRKEQVTTYQPVTRTHVRREAVSVNVPVTTHKQVTVDEGGYKMVWVPKLTTKTVAETKLQRQVQYRDVPYQVVENVPRVHTRLVPQQTISYRAPQTVAIAKPCCQGNQFSAVPIPMTTTAAVPLSPQVTAQAPIAPVPAVPQQTTAPTDDGNWQKIPQRKAEASSKIELQSFQKQVTTASPAQGMFSRPTSSNSALRAGQLR</sequence>
<feature type="compositionally biased region" description="Polar residues" evidence="1">
    <location>
        <begin position="221"/>
        <end position="235"/>
    </location>
</feature>
<dbReference type="KEGG" id="tpol:Mal48_17270"/>
<evidence type="ECO:0000313" key="4">
    <source>
        <dbReference type="Proteomes" id="UP000315724"/>
    </source>
</evidence>
<dbReference type="EMBL" id="CP036267">
    <property type="protein sequence ID" value="QDT32481.1"/>
    <property type="molecule type" value="Genomic_DNA"/>
</dbReference>
<feature type="chain" id="PRO_5021823927" evidence="2">
    <location>
        <begin position="23"/>
        <end position="256"/>
    </location>
</feature>
<gene>
    <name evidence="3" type="ORF">Mal48_17270</name>
</gene>
<dbReference type="Proteomes" id="UP000315724">
    <property type="component" value="Chromosome"/>
</dbReference>
<proteinExistence type="predicted"/>
<name>A0A517QLI9_9PLAN</name>
<organism evidence="3 4">
    <name type="scientific">Thalassoglobus polymorphus</name>
    <dbReference type="NCBI Taxonomy" id="2527994"/>
    <lineage>
        <taxon>Bacteria</taxon>
        <taxon>Pseudomonadati</taxon>
        <taxon>Planctomycetota</taxon>
        <taxon>Planctomycetia</taxon>
        <taxon>Planctomycetales</taxon>
        <taxon>Planctomycetaceae</taxon>
        <taxon>Thalassoglobus</taxon>
    </lineage>
</organism>
<evidence type="ECO:0000313" key="3">
    <source>
        <dbReference type="EMBL" id="QDT32481.1"/>
    </source>
</evidence>
<dbReference type="AlphaFoldDB" id="A0A517QLI9"/>
<keyword evidence="2" id="KW-0732">Signal</keyword>
<protein>
    <submittedName>
        <fullName evidence="3">Uncharacterized protein</fullName>
    </submittedName>
</protein>
<dbReference type="RefSeq" id="WP_145197770.1">
    <property type="nucleotide sequence ID" value="NZ_CP036267.1"/>
</dbReference>
<feature type="region of interest" description="Disordered" evidence="1">
    <location>
        <begin position="194"/>
        <end position="256"/>
    </location>
</feature>